<dbReference type="OrthoDB" id="9953699at2"/>
<dbReference type="AlphaFoldDB" id="A0A348AN00"/>
<evidence type="ECO:0000313" key="2">
    <source>
        <dbReference type="Proteomes" id="UP000276437"/>
    </source>
</evidence>
<dbReference type="KEGG" id="mana:MAMMFC1_03141"/>
<sequence>MYKKLRMKMLAVRIEWHWGFIMRGRKKGNHLLEKGPPYTSDKILRLSKRVDRHCNSISRLTNKYIELAKNDQILPCFNMKGEALCRHN</sequence>
<organism evidence="1 2">
    <name type="scientific">Methylomusa anaerophila</name>
    <dbReference type="NCBI Taxonomy" id="1930071"/>
    <lineage>
        <taxon>Bacteria</taxon>
        <taxon>Bacillati</taxon>
        <taxon>Bacillota</taxon>
        <taxon>Negativicutes</taxon>
        <taxon>Selenomonadales</taxon>
        <taxon>Sporomusaceae</taxon>
        <taxon>Methylomusa</taxon>
    </lineage>
</organism>
<accession>A0A348AN00</accession>
<dbReference type="Proteomes" id="UP000276437">
    <property type="component" value="Chromosome"/>
</dbReference>
<dbReference type="EMBL" id="AP018449">
    <property type="protein sequence ID" value="BBB92448.1"/>
    <property type="molecule type" value="Genomic_DNA"/>
</dbReference>
<name>A0A348AN00_9FIRM</name>
<proteinExistence type="predicted"/>
<keyword evidence="2" id="KW-1185">Reference proteome</keyword>
<evidence type="ECO:0000313" key="1">
    <source>
        <dbReference type="EMBL" id="BBB92448.1"/>
    </source>
</evidence>
<protein>
    <submittedName>
        <fullName evidence="1">Uncharacterized protein</fullName>
    </submittedName>
</protein>
<gene>
    <name evidence="1" type="ORF">MAMMFC1_03141</name>
</gene>
<dbReference type="RefSeq" id="WP_126309318.1">
    <property type="nucleotide sequence ID" value="NZ_AP018449.1"/>
</dbReference>
<reference evidence="1 2" key="1">
    <citation type="journal article" date="2018" name="Int. J. Syst. Evol. Microbiol.">
        <title>Methylomusa anaerophila gen. nov., sp. nov., an anaerobic methanol-utilizing bacterium isolated from a microbial fuel cell.</title>
        <authorList>
            <person name="Amano N."/>
            <person name="Yamamuro A."/>
            <person name="Miyahara M."/>
            <person name="Kouzuma A."/>
            <person name="Abe T."/>
            <person name="Watanabe K."/>
        </authorList>
    </citation>
    <scope>NUCLEOTIDE SEQUENCE [LARGE SCALE GENOMIC DNA]</scope>
    <source>
        <strain evidence="1 2">MMFC1</strain>
    </source>
</reference>